<gene>
    <name evidence="1" type="ORF">RHMOL_Rhmol05G0272300</name>
</gene>
<comment type="caution">
    <text evidence="1">The sequence shown here is derived from an EMBL/GenBank/DDBJ whole genome shotgun (WGS) entry which is preliminary data.</text>
</comment>
<sequence length="91" mass="10133">MAEENNETKIPQGQNGHESAVIPPRTSPKMRWPEVVGLTIEEAERIIKKEKPGVQIQVVPPEHFVTCDYIVQRVRLHVDSSGKVATPPIIG</sequence>
<protein>
    <submittedName>
        <fullName evidence="1">Uncharacterized protein</fullName>
    </submittedName>
</protein>
<keyword evidence="2" id="KW-1185">Reference proteome</keyword>
<dbReference type="Proteomes" id="UP001062846">
    <property type="component" value="Chromosome 5"/>
</dbReference>
<name>A0ACC0NUN6_RHOML</name>
<organism evidence="1 2">
    <name type="scientific">Rhododendron molle</name>
    <name type="common">Chinese azalea</name>
    <name type="synonym">Azalea mollis</name>
    <dbReference type="NCBI Taxonomy" id="49168"/>
    <lineage>
        <taxon>Eukaryota</taxon>
        <taxon>Viridiplantae</taxon>
        <taxon>Streptophyta</taxon>
        <taxon>Embryophyta</taxon>
        <taxon>Tracheophyta</taxon>
        <taxon>Spermatophyta</taxon>
        <taxon>Magnoliopsida</taxon>
        <taxon>eudicotyledons</taxon>
        <taxon>Gunneridae</taxon>
        <taxon>Pentapetalae</taxon>
        <taxon>asterids</taxon>
        <taxon>Ericales</taxon>
        <taxon>Ericaceae</taxon>
        <taxon>Ericoideae</taxon>
        <taxon>Rhodoreae</taxon>
        <taxon>Rhododendron</taxon>
    </lineage>
</organism>
<evidence type="ECO:0000313" key="2">
    <source>
        <dbReference type="Proteomes" id="UP001062846"/>
    </source>
</evidence>
<evidence type="ECO:0000313" key="1">
    <source>
        <dbReference type="EMBL" id="KAI8556679.1"/>
    </source>
</evidence>
<dbReference type="EMBL" id="CM046392">
    <property type="protein sequence ID" value="KAI8556679.1"/>
    <property type="molecule type" value="Genomic_DNA"/>
</dbReference>
<reference evidence="1" key="1">
    <citation type="submission" date="2022-02" db="EMBL/GenBank/DDBJ databases">
        <title>Plant Genome Project.</title>
        <authorList>
            <person name="Zhang R.-G."/>
        </authorList>
    </citation>
    <scope>NUCLEOTIDE SEQUENCE</scope>
    <source>
        <strain evidence="1">AT1</strain>
    </source>
</reference>
<proteinExistence type="predicted"/>
<accession>A0ACC0NUN6</accession>